<proteinExistence type="predicted"/>
<evidence type="ECO:0000313" key="3">
    <source>
        <dbReference type="Proteomes" id="UP000073604"/>
    </source>
</evidence>
<name>A0A142CWJ0_9EURY</name>
<dbReference type="AlphaFoldDB" id="A0A142CWJ0"/>
<dbReference type="Proteomes" id="UP000073604">
    <property type="component" value="Chromosome"/>
</dbReference>
<gene>
    <name evidence="2" type="ORF">A0127_08185</name>
</gene>
<sequence length="220" mass="24600">MKGSRVVLAVLIIGLVILGGYLYTTTRAKEHSPEIDTTRAQILAYLGGLDCYSYQENITTTIGNETTESTINGGRIYGTYYFEGQRSGLHWYAVIINNTLKERIITNETTKDVNITLSKDGKALSLSVDPVKIGLQAVGAGKLVEKGKNNITYTFDITVPPSLNIEMNGTVTVFWDGERVTRLMFNVEVGTQGRQTEKRTIIAIIREECRKPEWFKKVLR</sequence>
<keyword evidence="1" id="KW-0472">Membrane</keyword>
<evidence type="ECO:0000313" key="2">
    <source>
        <dbReference type="EMBL" id="AMQ19142.1"/>
    </source>
</evidence>
<organism evidence="2 3">
    <name type="scientific">Thermococcus peptonophilus</name>
    <dbReference type="NCBI Taxonomy" id="53952"/>
    <lineage>
        <taxon>Archaea</taxon>
        <taxon>Methanobacteriati</taxon>
        <taxon>Methanobacteriota</taxon>
        <taxon>Thermococci</taxon>
        <taxon>Thermococcales</taxon>
        <taxon>Thermococcaceae</taxon>
        <taxon>Thermococcus</taxon>
    </lineage>
</organism>
<keyword evidence="3" id="KW-1185">Reference proteome</keyword>
<keyword evidence="1" id="KW-0812">Transmembrane</keyword>
<dbReference type="GeneID" id="27140519"/>
<dbReference type="RefSeq" id="WP_062390234.1">
    <property type="nucleotide sequence ID" value="NZ_CP014750.1"/>
</dbReference>
<reference evidence="3" key="1">
    <citation type="submission" date="2016-03" db="EMBL/GenBank/DDBJ databases">
        <authorList>
            <person name="Oger P.M."/>
        </authorList>
    </citation>
    <scope>NUCLEOTIDE SEQUENCE [LARGE SCALE GENOMIC DNA]</scope>
    <source>
        <strain evidence="3">OG-1</strain>
    </source>
</reference>
<accession>A0A142CWJ0</accession>
<dbReference type="STRING" id="53952.A0127_08185"/>
<dbReference type="KEGG" id="tpep:A0127_08185"/>
<keyword evidence="1" id="KW-1133">Transmembrane helix</keyword>
<protein>
    <submittedName>
        <fullName evidence="2">Uncharacterized protein</fullName>
    </submittedName>
</protein>
<feature type="transmembrane region" description="Helical" evidence="1">
    <location>
        <begin position="6"/>
        <end position="24"/>
    </location>
</feature>
<dbReference type="OrthoDB" id="102132at2157"/>
<evidence type="ECO:0000256" key="1">
    <source>
        <dbReference type="SAM" id="Phobius"/>
    </source>
</evidence>
<dbReference type="EMBL" id="CP014750">
    <property type="protein sequence ID" value="AMQ19142.1"/>
    <property type="molecule type" value="Genomic_DNA"/>
</dbReference>